<feature type="region of interest" description="Disordered" evidence="1">
    <location>
        <begin position="505"/>
        <end position="561"/>
    </location>
</feature>
<feature type="compositionally biased region" description="Polar residues" evidence="1">
    <location>
        <begin position="550"/>
        <end position="561"/>
    </location>
</feature>
<feature type="compositionally biased region" description="Polar residues" evidence="1">
    <location>
        <begin position="334"/>
        <end position="354"/>
    </location>
</feature>
<comment type="caution">
    <text evidence="3">The sequence shown here is derived from an EMBL/GenBank/DDBJ whole genome shotgun (WGS) entry which is preliminary data.</text>
</comment>
<feature type="region of interest" description="Disordered" evidence="1">
    <location>
        <begin position="334"/>
        <end position="362"/>
    </location>
</feature>
<protein>
    <recommendedName>
        <fullName evidence="2">HAUS augmin-like complex subunit 6 N-terminal domain-containing protein</fullName>
    </recommendedName>
</protein>
<evidence type="ECO:0000313" key="3">
    <source>
        <dbReference type="EMBL" id="PHH76826.1"/>
    </source>
</evidence>
<evidence type="ECO:0000256" key="1">
    <source>
        <dbReference type="SAM" id="MobiDB-lite"/>
    </source>
</evidence>
<dbReference type="InterPro" id="IPR028163">
    <property type="entry name" value="HAUS_6_N"/>
</dbReference>
<dbReference type="Pfam" id="PF14661">
    <property type="entry name" value="HAUS6_N"/>
    <property type="match status" value="1"/>
</dbReference>
<evidence type="ECO:0000259" key="2">
    <source>
        <dbReference type="Pfam" id="PF14661"/>
    </source>
</evidence>
<feature type="region of interest" description="Disordered" evidence="1">
    <location>
        <begin position="599"/>
        <end position="648"/>
    </location>
</feature>
<dbReference type="Proteomes" id="UP000224854">
    <property type="component" value="Unassembled WGS sequence"/>
</dbReference>
<reference evidence="3 4" key="1">
    <citation type="submission" date="2017-06" db="EMBL/GenBank/DDBJ databases">
        <title>Ant-infecting Ophiocordyceps genomes reveal a high diversity of potential behavioral manipulation genes and a possible major role for enterotoxins.</title>
        <authorList>
            <person name="De Bekker C."/>
            <person name="Evans H.C."/>
            <person name="Brachmann A."/>
            <person name="Hughes D.P."/>
        </authorList>
    </citation>
    <scope>NUCLEOTIDE SEQUENCE [LARGE SCALE GENOMIC DNA]</scope>
    <source>
        <strain evidence="3 4">1348a</strain>
    </source>
</reference>
<keyword evidence="4" id="KW-1185">Reference proteome</keyword>
<feature type="region of interest" description="Disordered" evidence="1">
    <location>
        <begin position="423"/>
        <end position="450"/>
    </location>
</feature>
<dbReference type="EMBL" id="NJEU01000298">
    <property type="protein sequence ID" value="PHH76826.1"/>
    <property type="molecule type" value="Genomic_DNA"/>
</dbReference>
<evidence type="ECO:0000313" key="4">
    <source>
        <dbReference type="Proteomes" id="UP000224854"/>
    </source>
</evidence>
<dbReference type="AlphaFoldDB" id="A0A2C5Z9Y4"/>
<proteinExistence type="predicted"/>
<gene>
    <name evidence="3" type="ORF">CDD82_3788</name>
</gene>
<feature type="domain" description="HAUS augmin-like complex subunit 6 N-terminal" evidence="2">
    <location>
        <begin position="32"/>
        <end position="266"/>
    </location>
</feature>
<sequence length="698" mass="77505">MATRQSASKPLPSPRDATALPLGQASAAAAILLANLRLLDLHLLPDWPDISHHTFSALGAGVQGQKRRIQSAEWLLFHLFSLWNPQDAANKLKPFFPPIDQIHSINLRAALLRALEQAKKNGVLARDALVRKTILDECKGQRFEEILASLSTAVLKKHIASEAKPNSYAAAIALKLAFDHNATPDSTQELSALVLAHKVSLRRFLQHKSLMRSRYSQFAGLLHDKKSQHHLQVATLQAAKQSCTTEEALSTADKEEMHRILRHNWTGDERWIKTLIHGDDGSSCTTLSLPFEKVWQEVQRGRLLQLQQDECGLLEQLESRAAAQQQRLEKLTALCSNDPDSPSSSLAYSQQQPPRISKGKGLDFGQHLNLQIEAATAYASTNADIQPLLQADEQLYHKLGSELARIKSQGAELPEFLARQKPQCANHHDAALSKPQQSTKQDQDAPLPSPYLTDTTLDQYSANATLQPYHQDFSETDALDPIPPAAKHREKALVDCSNSTRHIDSTLTRKFRPNVSVQDEENASQRALSDDVMVGQSAQPMSDAWPPPIQQSVASRQSLSLAQRTRLSMSQTNNFPQQEAHQPQSSIQPGINDQVQEQAYPDTKPASTEDLLSRTRRSMAGSEKAKQKAQAERRNSLRRSRLPPRVDSTVCATVDEANEQSTLAEELMLEEDMEAVFRSRPKIKASPVTSPAKKYSND</sequence>
<feature type="compositionally biased region" description="Basic and acidic residues" evidence="1">
    <location>
        <begin position="623"/>
        <end position="635"/>
    </location>
</feature>
<accession>A0A2C5Z9Y4</accession>
<feature type="region of interest" description="Disordered" evidence="1">
    <location>
        <begin position="678"/>
        <end position="698"/>
    </location>
</feature>
<dbReference type="OrthoDB" id="5575722at2759"/>
<name>A0A2C5Z9Y4_9HYPO</name>
<organism evidence="3 4">
    <name type="scientific">Ophiocordyceps australis</name>
    <dbReference type="NCBI Taxonomy" id="1399860"/>
    <lineage>
        <taxon>Eukaryota</taxon>
        <taxon>Fungi</taxon>
        <taxon>Dikarya</taxon>
        <taxon>Ascomycota</taxon>
        <taxon>Pezizomycotina</taxon>
        <taxon>Sordariomycetes</taxon>
        <taxon>Hypocreomycetidae</taxon>
        <taxon>Hypocreales</taxon>
        <taxon>Ophiocordycipitaceae</taxon>
        <taxon>Ophiocordyceps</taxon>
    </lineage>
</organism>